<evidence type="ECO:0000256" key="1">
    <source>
        <dbReference type="ARBA" id="ARBA00008987"/>
    </source>
</evidence>
<gene>
    <name evidence="11" type="primary">trx</name>
    <name evidence="11" type="ordered locus">AM1_4839</name>
</gene>
<dbReference type="HOGENOM" id="CLU_090389_10_2_3"/>
<dbReference type="GO" id="GO:0015035">
    <property type="term" value="F:protein-disulfide reductase activity"/>
    <property type="evidence" value="ECO:0007669"/>
    <property type="project" value="UniProtKB-UniRule"/>
</dbReference>
<dbReference type="GO" id="GO:0005737">
    <property type="term" value="C:cytoplasm"/>
    <property type="evidence" value="ECO:0007669"/>
    <property type="project" value="TreeGrafter"/>
</dbReference>
<dbReference type="eggNOG" id="COG3118">
    <property type="taxonomic scope" value="Bacteria"/>
</dbReference>
<keyword evidence="5 9" id="KW-0676">Redox-active center</keyword>
<evidence type="ECO:0000256" key="7">
    <source>
        <dbReference type="PIRNR" id="PIRNR000077"/>
    </source>
</evidence>
<dbReference type="PRINTS" id="PR00421">
    <property type="entry name" value="THIOREDOXIN"/>
</dbReference>
<evidence type="ECO:0000313" key="12">
    <source>
        <dbReference type="Proteomes" id="UP000000268"/>
    </source>
</evidence>
<feature type="site" description="Contributes to redox potential value" evidence="8">
    <location>
        <position position="34"/>
    </location>
</feature>
<dbReference type="RefSeq" id="WP_012165089.1">
    <property type="nucleotide sequence ID" value="NC_009925.1"/>
</dbReference>
<dbReference type="PROSITE" id="PS00194">
    <property type="entry name" value="THIOREDOXIN_1"/>
    <property type="match status" value="1"/>
</dbReference>
<dbReference type="OrthoDB" id="530955at2"/>
<evidence type="ECO:0000256" key="9">
    <source>
        <dbReference type="PIRSR" id="PIRSR000077-4"/>
    </source>
</evidence>
<evidence type="ECO:0000256" key="2">
    <source>
        <dbReference type="ARBA" id="ARBA00022448"/>
    </source>
</evidence>
<evidence type="ECO:0000259" key="10">
    <source>
        <dbReference type="PROSITE" id="PS51352"/>
    </source>
</evidence>
<dbReference type="InterPro" id="IPR005746">
    <property type="entry name" value="Thioredoxin"/>
</dbReference>
<dbReference type="NCBIfam" id="TIGR01068">
    <property type="entry name" value="thioredoxin"/>
    <property type="match status" value="1"/>
</dbReference>
<feature type="active site" description="Nucleophile" evidence="8">
    <location>
        <position position="32"/>
    </location>
</feature>
<dbReference type="PANTHER" id="PTHR45663">
    <property type="entry name" value="GEO12009P1"/>
    <property type="match status" value="1"/>
</dbReference>
<dbReference type="Gene3D" id="3.40.30.10">
    <property type="entry name" value="Glutaredoxin"/>
    <property type="match status" value="1"/>
</dbReference>
<dbReference type="SUPFAM" id="SSF52833">
    <property type="entry name" value="Thioredoxin-like"/>
    <property type="match status" value="1"/>
</dbReference>
<evidence type="ECO:0000256" key="6">
    <source>
        <dbReference type="NCBIfam" id="TIGR01068"/>
    </source>
</evidence>
<name>B0C3H6_ACAM1</name>
<dbReference type="EMBL" id="CP000828">
    <property type="protein sequence ID" value="ABW29810.1"/>
    <property type="molecule type" value="Genomic_DNA"/>
</dbReference>
<dbReference type="InterPro" id="IPR036249">
    <property type="entry name" value="Thioredoxin-like_sf"/>
</dbReference>
<proteinExistence type="inferred from homology"/>
<keyword evidence="4 9" id="KW-1015">Disulfide bond</keyword>
<dbReference type="InterPro" id="IPR017937">
    <property type="entry name" value="Thioredoxin_CS"/>
</dbReference>
<comment type="similarity">
    <text evidence="1 7">Belongs to the thioredoxin family.</text>
</comment>
<dbReference type="CDD" id="cd02947">
    <property type="entry name" value="TRX_family"/>
    <property type="match status" value="1"/>
</dbReference>
<keyword evidence="2" id="KW-0813">Transport</keyword>
<dbReference type="PIRSF" id="PIRSF000077">
    <property type="entry name" value="Thioredoxin"/>
    <property type="match status" value="1"/>
</dbReference>
<feature type="domain" description="Thioredoxin" evidence="10">
    <location>
        <begin position="1"/>
        <end position="107"/>
    </location>
</feature>
<dbReference type="Pfam" id="PF00085">
    <property type="entry name" value="Thioredoxin"/>
    <property type="match status" value="1"/>
</dbReference>
<dbReference type="PANTHER" id="PTHR45663:SF11">
    <property type="entry name" value="GEO12009P1"/>
    <property type="match status" value="1"/>
</dbReference>
<evidence type="ECO:0000313" key="11">
    <source>
        <dbReference type="EMBL" id="ABW29810.1"/>
    </source>
</evidence>
<organism evidence="11 12">
    <name type="scientific">Acaryochloris marina (strain MBIC 11017)</name>
    <dbReference type="NCBI Taxonomy" id="329726"/>
    <lineage>
        <taxon>Bacteria</taxon>
        <taxon>Bacillati</taxon>
        <taxon>Cyanobacteriota</taxon>
        <taxon>Cyanophyceae</taxon>
        <taxon>Acaryochloridales</taxon>
        <taxon>Acaryochloridaceae</taxon>
        <taxon>Acaryochloris</taxon>
    </lineage>
</organism>
<feature type="site" description="Deprotonates C-terminal active site Cys" evidence="8">
    <location>
        <position position="26"/>
    </location>
</feature>
<sequence length="107" mass="11685">MSSTTAINDTTFTAEVLESQQPVLVDFWAPWCGPCRMVGPIVDDIAADYQDQVKVVKFNVDESSDVASRYGIRSIPTLIVFKEGQPVETLVGASPKATLVESLDKHL</sequence>
<dbReference type="InterPro" id="IPR013766">
    <property type="entry name" value="Thioredoxin_domain"/>
</dbReference>
<feature type="site" description="Contributes to redox potential value" evidence="8">
    <location>
        <position position="33"/>
    </location>
</feature>
<feature type="disulfide bond" description="Redox-active" evidence="9">
    <location>
        <begin position="32"/>
        <end position="35"/>
    </location>
</feature>
<evidence type="ECO:0000256" key="3">
    <source>
        <dbReference type="ARBA" id="ARBA00022982"/>
    </source>
</evidence>
<keyword evidence="12" id="KW-1185">Reference proteome</keyword>
<dbReference type="PROSITE" id="PS51352">
    <property type="entry name" value="THIOREDOXIN_2"/>
    <property type="match status" value="1"/>
</dbReference>
<dbReference type="Proteomes" id="UP000000268">
    <property type="component" value="Chromosome"/>
</dbReference>
<protein>
    <recommendedName>
        <fullName evidence="6 7">Thioredoxin</fullName>
    </recommendedName>
</protein>
<dbReference type="FunFam" id="3.40.30.10:FF:000001">
    <property type="entry name" value="Thioredoxin"/>
    <property type="match status" value="1"/>
</dbReference>
<evidence type="ECO:0000256" key="4">
    <source>
        <dbReference type="ARBA" id="ARBA00023157"/>
    </source>
</evidence>
<dbReference type="KEGG" id="amr:AM1_4839"/>
<reference evidence="11 12" key="1">
    <citation type="journal article" date="2008" name="Proc. Natl. Acad. Sci. U.S.A.">
        <title>Niche adaptation and genome expansion in the chlorophyll d-producing cyanobacterium Acaryochloris marina.</title>
        <authorList>
            <person name="Swingley W.D."/>
            <person name="Chen M."/>
            <person name="Cheung P.C."/>
            <person name="Conrad A.L."/>
            <person name="Dejesa L.C."/>
            <person name="Hao J."/>
            <person name="Honchak B.M."/>
            <person name="Karbach L.E."/>
            <person name="Kurdoglu A."/>
            <person name="Lahiri S."/>
            <person name="Mastrian S.D."/>
            <person name="Miyashita H."/>
            <person name="Page L."/>
            <person name="Ramakrishna P."/>
            <person name="Satoh S."/>
            <person name="Sattley W.M."/>
            <person name="Shimada Y."/>
            <person name="Taylor H.L."/>
            <person name="Tomo T."/>
            <person name="Tsuchiya T."/>
            <person name="Wang Z.T."/>
            <person name="Raymond J."/>
            <person name="Mimuro M."/>
            <person name="Blankenship R.E."/>
            <person name="Touchman J.W."/>
        </authorList>
    </citation>
    <scope>NUCLEOTIDE SEQUENCE [LARGE SCALE GENOMIC DNA]</scope>
    <source>
        <strain evidence="12">MBIC 11017</strain>
    </source>
</reference>
<evidence type="ECO:0000256" key="8">
    <source>
        <dbReference type="PIRSR" id="PIRSR000077-1"/>
    </source>
</evidence>
<keyword evidence="3" id="KW-0249">Electron transport</keyword>
<feature type="active site" description="Nucleophile" evidence="8">
    <location>
        <position position="35"/>
    </location>
</feature>
<dbReference type="AlphaFoldDB" id="B0C3H6"/>
<dbReference type="STRING" id="329726.AM1_4839"/>
<evidence type="ECO:0000256" key="5">
    <source>
        <dbReference type="ARBA" id="ARBA00023284"/>
    </source>
</evidence>
<accession>B0C3H6</accession>